<dbReference type="Gene3D" id="1.10.10.10">
    <property type="entry name" value="Winged helix-like DNA-binding domain superfamily/Winged helix DNA-binding domain"/>
    <property type="match status" value="1"/>
</dbReference>
<protein>
    <submittedName>
        <fullName evidence="4">Sigma-70 region 4 type 2</fullName>
    </submittedName>
</protein>
<dbReference type="InterPro" id="IPR009057">
    <property type="entry name" value="Homeodomain-like_sf"/>
</dbReference>
<dbReference type="Pfam" id="PF13358">
    <property type="entry name" value="DDE_3"/>
    <property type="match status" value="1"/>
</dbReference>
<dbReference type="Pfam" id="PF13384">
    <property type="entry name" value="HTH_23"/>
    <property type="match status" value="1"/>
</dbReference>
<dbReference type="EMBL" id="ADVG01000002">
    <property type="protein sequence ID" value="EFH87797.1"/>
    <property type="molecule type" value="Genomic_DNA"/>
</dbReference>
<dbReference type="InterPro" id="IPR038717">
    <property type="entry name" value="Tc1-like_DDE_dom"/>
</dbReference>
<feature type="domain" description="Winged helix-turn helix" evidence="3">
    <location>
        <begin position="98"/>
        <end position="154"/>
    </location>
</feature>
<dbReference type="SUPFAM" id="SSF46689">
    <property type="entry name" value="Homeodomain-like"/>
    <property type="match status" value="1"/>
</dbReference>
<organism evidence="4 5">
    <name type="scientific">Ktedonobacter racemifer DSM 44963</name>
    <dbReference type="NCBI Taxonomy" id="485913"/>
    <lineage>
        <taxon>Bacteria</taxon>
        <taxon>Bacillati</taxon>
        <taxon>Chloroflexota</taxon>
        <taxon>Ktedonobacteria</taxon>
        <taxon>Ktedonobacterales</taxon>
        <taxon>Ktedonobacteraceae</taxon>
        <taxon>Ktedonobacter</taxon>
    </lineage>
</organism>
<feature type="region of interest" description="Disordered" evidence="1">
    <location>
        <begin position="56"/>
        <end position="75"/>
    </location>
</feature>
<dbReference type="InterPro" id="IPR036388">
    <property type="entry name" value="WH-like_DNA-bd_sf"/>
</dbReference>
<keyword evidence="5" id="KW-1185">Reference proteome</keyword>
<proteinExistence type="predicted"/>
<evidence type="ECO:0000259" key="2">
    <source>
        <dbReference type="Pfam" id="PF13358"/>
    </source>
</evidence>
<feature type="domain" description="Tc1-like transposase DDE" evidence="2">
    <location>
        <begin position="168"/>
        <end position="270"/>
    </location>
</feature>
<reference evidence="4 5" key="1">
    <citation type="journal article" date="2011" name="Stand. Genomic Sci.">
        <title>Non-contiguous finished genome sequence and contextual data of the filamentous soil bacterium Ktedonobacter racemifer type strain (SOSP1-21).</title>
        <authorList>
            <person name="Chang Y.J."/>
            <person name="Land M."/>
            <person name="Hauser L."/>
            <person name="Chertkov O."/>
            <person name="Del Rio T.G."/>
            <person name="Nolan M."/>
            <person name="Copeland A."/>
            <person name="Tice H."/>
            <person name="Cheng J.F."/>
            <person name="Lucas S."/>
            <person name="Han C."/>
            <person name="Goodwin L."/>
            <person name="Pitluck S."/>
            <person name="Ivanova N."/>
            <person name="Ovchinikova G."/>
            <person name="Pati A."/>
            <person name="Chen A."/>
            <person name="Palaniappan K."/>
            <person name="Mavromatis K."/>
            <person name="Liolios K."/>
            <person name="Brettin T."/>
            <person name="Fiebig A."/>
            <person name="Rohde M."/>
            <person name="Abt B."/>
            <person name="Goker M."/>
            <person name="Detter J.C."/>
            <person name="Woyke T."/>
            <person name="Bristow J."/>
            <person name="Eisen J.A."/>
            <person name="Markowitz V."/>
            <person name="Hugenholtz P."/>
            <person name="Kyrpides N.C."/>
            <person name="Klenk H.P."/>
            <person name="Lapidus A."/>
        </authorList>
    </citation>
    <scope>NUCLEOTIDE SEQUENCE [LARGE SCALE GENOMIC DNA]</scope>
    <source>
        <strain evidence="5">DSM 44963</strain>
    </source>
</reference>
<dbReference type="InParanoid" id="D6TR98"/>
<name>D6TR98_KTERA</name>
<sequence>MLGGMSKKEPLPKDWREGRRLRGWQLYQQGWKQKDIADALGVTEGAVSQWVRRAKKNGPDGLRHQPPPGPQPKLAEEQRAQLPGLLAKGSEQYGFRGEVWTTARVAVLIKQQFGVRYHPAHCSRLLRAAKHSVQKPAELATQRNEEAIKAWKEEHWPSLKKAEQEKRQIVFVDESGFYLLPMAVRTYAPVGKTPVLRVPLTYDHISAIGALTPEGRLFMQTQERSYKRPDVVDFLRLLLREIPGKLLIIWDGSTIHRCQAVKDFLAEERCCTHSPGTFACLCTRVQSSGRRLEPAQTP</sequence>
<dbReference type="eggNOG" id="COG3335">
    <property type="taxonomic scope" value="Bacteria"/>
</dbReference>
<dbReference type="GO" id="GO:0003676">
    <property type="term" value="F:nucleic acid binding"/>
    <property type="evidence" value="ECO:0007669"/>
    <property type="project" value="InterPro"/>
</dbReference>
<dbReference type="InterPro" id="IPR036397">
    <property type="entry name" value="RNaseH_sf"/>
</dbReference>
<dbReference type="NCBIfam" id="NF033545">
    <property type="entry name" value="transpos_IS630"/>
    <property type="match status" value="1"/>
</dbReference>
<dbReference type="Pfam" id="PF13592">
    <property type="entry name" value="HTH_33"/>
    <property type="match status" value="1"/>
</dbReference>
<dbReference type="AlphaFoldDB" id="D6TR98"/>
<evidence type="ECO:0000313" key="4">
    <source>
        <dbReference type="EMBL" id="EFH87797.1"/>
    </source>
</evidence>
<dbReference type="eggNOG" id="COG3415">
    <property type="taxonomic scope" value="Bacteria"/>
</dbReference>
<dbReference type="Proteomes" id="UP000004508">
    <property type="component" value="Unassembled WGS sequence"/>
</dbReference>
<comment type="caution">
    <text evidence="4">The sequence shown here is derived from an EMBL/GenBank/DDBJ whole genome shotgun (WGS) entry which is preliminary data.</text>
</comment>
<accession>D6TR98</accession>
<evidence type="ECO:0000259" key="3">
    <source>
        <dbReference type="Pfam" id="PF13592"/>
    </source>
</evidence>
<dbReference type="InterPro" id="IPR025959">
    <property type="entry name" value="Winged_HTH_dom"/>
</dbReference>
<dbReference type="InterPro" id="IPR047655">
    <property type="entry name" value="Transpos_IS630-like"/>
</dbReference>
<gene>
    <name evidence="4" type="ORF">Krac_9148</name>
</gene>
<dbReference type="Gene3D" id="3.30.420.10">
    <property type="entry name" value="Ribonuclease H-like superfamily/Ribonuclease H"/>
    <property type="match status" value="1"/>
</dbReference>
<evidence type="ECO:0000313" key="5">
    <source>
        <dbReference type="Proteomes" id="UP000004508"/>
    </source>
</evidence>
<evidence type="ECO:0000256" key="1">
    <source>
        <dbReference type="SAM" id="MobiDB-lite"/>
    </source>
</evidence>